<dbReference type="Proteomes" id="UP000245626">
    <property type="component" value="Unassembled WGS sequence"/>
</dbReference>
<evidence type="ECO:0000313" key="1">
    <source>
        <dbReference type="EMBL" id="PWN48792.1"/>
    </source>
</evidence>
<gene>
    <name evidence="1" type="ORF">IE53DRAFT_177685</name>
</gene>
<name>A0ACD0NSR0_9BASI</name>
<accession>A0ACD0NSR0</accession>
<sequence>MDSQIRPGPSWSDIQEATKSDLSSPPASTTGSPLWHYDDAVVTDFGPYALDDDVDLVECPDCSKPVLREALFFHQRNCQLARDIAEGRVSPSILEGDSKKRRMLEATGQDDDSAIEADVAERPTKRSKKAEAELRRKARLEMKEAKRKEKKKGGRKNKGPLDVDKQCGVINDKGLPCSRSLTCKSHSMGAKRAVEGRSRPYDELLFEWQKATNPSFVAKLEEKEKAMAAAKAAAAAAPPKEKKKKTSSNTNGPGGANKKSSSANKDGKDGKDGHGGGAGGPGGHANVRVEDEDADMYTNGADDAEVDAELVSIIEAITTAASKDRTTTLPLATRNFAGSFTARAKRMRRLRDILKEGLVGANSIASSTGAGFNGLTTGQVRPWGSVNGVRKGLSSSAG</sequence>
<protein>
    <submittedName>
        <fullName evidence="1">SCA7-domain-containing protein</fullName>
    </submittedName>
</protein>
<organism evidence="1 2">
    <name type="scientific">Violaceomyces palustris</name>
    <dbReference type="NCBI Taxonomy" id="1673888"/>
    <lineage>
        <taxon>Eukaryota</taxon>
        <taxon>Fungi</taxon>
        <taxon>Dikarya</taxon>
        <taxon>Basidiomycota</taxon>
        <taxon>Ustilaginomycotina</taxon>
        <taxon>Ustilaginomycetes</taxon>
        <taxon>Violaceomycetales</taxon>
        <taxon>Violaceomycetaceae</taxon>
        <taxon>Violaceomyces</taxon>
    </lineage>
</organism>
<proteinExistence type="predicted"/>
<dbReference type="EMBL" id="KZ820142">
    <property type="protein sequence ID" value="PWN48792.1"/>
    <property type="molecule type" value="Genomic_DNA"/>
</dbReference>
<reference evidence="1 2" key="1">
    <citation type="journal article" date="2018" name="Mol. Biol. Evol.">
        <title>Broad Genomic Sampling Reveals a Smut Pathogenic Ancestry of the Fungal Clade Ustilaginomycotina.</title>
        <authorList>
            <person name="Kijpornyongpan T."/>
            <person name="Mondo S.J."/>
            <person name="Barry K."/>
            <person name="Sandor L."/>
            <person name="Lee J."/>
            <person name="Lipzen A."/>
            <person name="Pangilinan J."/>
            <person name="LaButti K."/>
            <person name="Hainaut M."/>
            <person name="Henrissat B."/>
            <person name="Grigoriev I.V."/>
            <person name="Spatafora J.W."/>
            <person name="Aime M.C."/>
        </authorList>
    </citation>
    <scope>NUCLEOTIDE SEQUENCE [LARGE SCALE GENOMIC DNA]</scope>
    <source>
        <strain evidence="1 2">SA 807</strain>
    </source>
</reference>
<keyword evidence="2" id="KW-1185">Reference proteome</keyword>
<evidence type="ECO:0000313" key="2">
    <source>
        <dbReference type="Proteomes" id="UP000245626"/>
    </source>
</evidence>